<protein>
    <submittedName>
        <fullName evidence="2">Uncharacterized protein</fullName>
    </submittedName>
</protein>
<proteinExistence type="predicted"/>
<dbReference type="WBParaSite" id="JU765_v2.g6517.t1">
    <property type="protein sequence ID" value="JU765_v2.g6517.t1"/>
    <property type="gene ID" value="JU765_v2.g6517"/>
</dbReference>
<organism evidence="1 2">
    <name type="scientific">Panagrolaimus sp. JU765</name>
    <dbReference type="NCBI Taxonomy" id="591449"/>
    <lineage>
        <taxon>Eukaryota</taxon>
        <taxon>Metazoa</taxon>
        <taxon>Ecdysozoa</taxon>
        <taxon>Nematoda</taxon>
        <taxon>Chromadorea</taxon>
        <taxon>Rhabditida</taxon>
        <taxon>Tylenchina</taxon>
        <taxon>Panagrolaimomorpha</taxon>
        <taxon>Panagrolaimoidea</taxon>
        <taxon>Panagrolaimidae</taxon>
        <taxon>Panagrolaimus</taxon>
    </lineage>
</organism>
<accession>A0AC34RFU4</accession>
<sequence length="99" mass="11667">MINPGIRLPRNNALQLLRSDHPVEWFDENENSLFNFSANRFYKLNAFAIWGTKPTRDAHSFIVDKTGTLEPDKHFKLTRQTIKKMIKQLEILRNSQIIQ</sequence>
<evidence type="ECO:0000313" key="2">
    <source>
        <dbReference type="WBParaSite" id="JU765_v2.g6517.t1"/>
    </source>
</evidence>
<dbReference type="Proteomes" id="UP000887576">
    <property type="component" value="Unplaced"/>
</dbReference>
<reference evidence="2" key="1">
    <citation type="submission" date="2022-11" db="UniProtKB">
        <authorList>
            <consortium name="WormBaseParasite"/>
        </authorList>
    </citation>
    <scope>IDENTIFICATION</scope>
</reference>
<evidence type="ECO:0000313" key="1">
    <source>
        <dbReference type="Proteomes" id="UP000887576"/>
    </source>
</evidence>
<name>A0AC34RFU4_9BILA</name>